<protein>
    <submittedName>
        <fullName evidence="2">Uncharacterized protein</fullName>
    </submittedName>
</protein>
<reference evidence="3" key="2">
    <citation type="journal article" date="2008" name="Nucleic Acids Res.">
        <title>The rice annotation project database (RAP-DB): 2008 update.</title>
        <authorList>
            <consortium name="The rice annotation project (RAP)"/>
        </authorList>
    </citation>
    <scope>GENOME REANNOTATION</scope>
    <source>
        <strain evidence="3">cv. Nipponbare</strain>
    </source>
</reference>
<sequence length="100" mass="10573">MGRIGREKMSKGGCGVRVVILGGGSVQVIVPDGGGVDVQEAQAAARMDRPRHAVVVRCKKKKKGAADEPAGEPGLEEGGDPHQDSNPIRNFPIWPFDSKD</sequence>
<feature type="region of interest" description="Disordered" evidence="1">
    <location>
        <begin position="56"/>
        <end position="100"/>
    </location>
</feature>
<evidence type="ECO:0000256" key="1">
    <source>
        <dbReference type="SAM" id="MobiDB-lite"/>
    </source>
</evidence>
<dbReference type="EMBL" id="AP004570">
    <property type="protein sequence ID" value="BAC16655.1"/>
    <property type="molecule type" value="Genomic_DNA"/>
</dbReference>
<organism evidence="2 3">
    <name type="scientific">Oryza sativa subsp. japonica</name>
    <name type="common">Rice</name>
    <dbReference type="NCBI Taxonomy" id="39947"/>
    <lineage>
        <taxon>Eukaryota</taxon>
        <taxon>Viridiplantae</taxon>
        <taxon>Streptophyta</taxon>
        <taxon>Embryophyta</taxon>
        <taxon>Tracheophyta</taxon>
        <taxon>Spermatophyta</taxon>
        <taxon>Magnoliopsida</taxon>
        <taxon>Liliopsida</taxon>
        <taxon>Poales</taxon>
        <taxon>Poaceae</taxon>
        <taxon>BOP clade</taxon>
        <taxon>Oryzoideae</taxon>
        <taxon>Oryzeae</taxon>
        <taxon>Oryzinae</taxon>
        <taxon>Oryza</taxon>
        <taxon>Oryza sativa</taxon>
    </lineage>
</organism>
<evidence type="ECO:0000313" key="2">
    <source>
        <dbReference type="EMBL" id="BAC16655.1"/>
    </source>
</evidence>
<reference evidence="3" key="1">
    <citation type="journal article" date="2005" name="Nature">
        <title>The map-based sequence of the rice genome.</title>
        <authorList>
            <consortium name="International rice genome sequencing project (IRGSP)"/>
            <person name="Matsumoto T."/>
            <person name="Wu J."/>
            <person name="Kanamori H."/>
            <person name="Katayose Y."/>
            <person name="Fujisawa M."/>
            <person name="Namiki N."/>
            <person name="Mizuno H."/>
            <person name="Yamamoto K."/>
            <person name="Antonio B.A."/>
            <person name="Baba T."/>
            <person name="Sakata K."/>
            <person name="Nagamura Y."/>
            <person name="Aoki H."/>
            <person name="Arikawa K."/>
            <person name="Arita K."/>
            <person name="Bito T."/>
            <person name="Chiden Y."/>
            <person name="Fujitsuka N."/>
            <person name="Fukunaka R."/>
            <person name="Hamada M."/>
            <person name="Harada C."/>
            <person name="Hayashi A."/>
            <person name="Hijishita S."/>
            <person name="Honda M."/>
            <person name="Hosokawa S."/>
            <person name="Ichikawa Y."/>
            <person name="Idonuma A."/>
            <person name="Iijima M."/>
            <person name="Ikeda M."/>
            <person name="Ikeno M."/>
            <person name="Ito K."/>
            <person name="Ito S."/>
            <person name="Ito T."/>
            <person name="Ito Y."/>
            <person name="Ito Y."/>
            <person name="Iwabuchi A."/>
            <person name="Kamiya K."/>
            <person name="Karasawa W."/>
            <person name="Kurita K."/>
            <person name="Katagiri S."/>
            <person name="Kikuta A."/>
            <person name="Kobayashi H."/>
            <person name="Kobayashi N."/>
            <person name="Machita K."/>
            <person name="Maehara T."/>
            <person name="Masukawa M."/>
            <person name="Mizubayashi T."/>
            <person name="Mukai Y."/>
            <person name="Nagasaki H."/>
            <person name="Nagata Y."/>
            <person name="Naito S."/>
            <person name="Nakashima M."/>
            <person name="Nakama Y."/>
            <person name="Nakamichi Y."/>
            <person name="Nakamura M."/>
            <person name="Meguro A."/>
            <person name="Negishi M."/>
            <person name="Ohta I."/>
            <person name="Ohta T."/>
            <person name="Okamoto M."/>
            <person name="Ono N."/>
            <person name="Saji S."/>
            <person name="Sakaguchi M."/>
            <person name="Sakai K."/>
            <person name="Shibata M."/>
            <person name="Shimokawa T."/>
            <person name="Song J."/>
            <person name="Takazaki Y."/>
            <person name="Terasawa K."/>
            <person name="Tsugane M."/>
            <person name="Tsuji K."/>
            <person name="Ueda S."/>
            <person name="Waki K."/>
            <person name="Yamagata H."/>
            <person name="Yamamoto M."/>
            <person name="Yamamoto S."/>
            <person name="Yamane H."/>
            <person name="Yoshiki S."/>
            <person name="Yoshihara R."/>
            <person name="Yukawa K."/>
            <person name="Zhong H."/>
            <person name="Yano M."/>
            <person name="Yuan Q."/>
            <person name="Ouyang S."/>
            <person name="Liu J."/>
            <person name="Jones K.M."/>
            <person name="Gansberger K."/>
            <person name="Moffat K."/>
            <person name="Hill J."/>
            <person name="Bera J."/>
            <person name="Fadrosh D."/>
            <person name="Jin S."/>
            <person name="Johri S."/>
            <person name="Kim M."/>
            <person name="Overton L."/>
            <person name="Reardon M."/>
            <person name="Tsitrin T."/>
            <person name="Vuong H."/>
            <person name="Weaver B."/>
            <person name="Ciecko A."/>
            <person name="Tallon L."/>
            <person name="Jackson J."/>
            <person name="Pai G."/>
            <person name="Aken S.V."/>
            <person name="Utterback T."/>
            <person name="Reidmuller S."/>
            <person name="Feldblyum T."/>
            <person name="Hsiao J."/>
            <person name="Zismann V."/>
            <person name="Iobst S."/>
            <person name="de Vazeille A.R."/>
            <person name="Buell C.R."/>
            <person name="Ying K."/>
            <person name="Li Y."/>
            <person name="Lu T."/>
            <person name="Huang Y."/>
            <person name="Zhao Q."/>
            <person name="Feng Q."/>
            <person name="Zhang L."/>
            <person name="Zhu J."/>
            <person name="Weng Q."/>
            <person name="Mu J."/>
            <person name="Lu Y."/>
            <person name="Fan D."/>
            <person name="Liu Y."/>
            <person name="Guan J."/>
            <person name="Zhang Y."/>
            <person name="Yu S."/>
            <person name="Liu X."/>
            <person name="Zhang Y."/>
            <person name="Hong G."/>
            <person name="Han B."/>
            <person name="Choisne N."/>
            <person name="Demange N."/>
            <person name="Orjeda G."/>
            <person name="Samain S."/>
            <person name="Cattolico L."/>
            <person name="Pelletier E."/>
            <person name="Couloux A."/>
            <person name="Segurens B."/>
            <person name="Wincker P."/>
            <person name="D'Hont A."/>
            <person name="Scarpelli C."/>
            <person name="Weissenbach J."/>
            <person name="Salanoubat M."/>
            <person name="Quetier F."/>
            <person name="Yu Y."/>
            <person name="Kim H.R."/>
            <person name="Rambo T."/>
            <person name="Currie J."/>
            <person name="Collura K."/>
            <person name="Luo M."/>
            <person name="Yang T."/>
            <person name="Ammiraju J.S.S."/>
            <person name="Engler F."/>
            <person name="Soderlund C."/>
            <person name="Wing R.A."/>
            <person name="Palmer L.E."/>
            <person name="de la Bastide M."/>
            <person name="Spiegel L."/>
            <person name="Nascimento L."/>
            <person name="Zutavern T."/>
            <person name="O'Shaughnessy A."/>
            <person name="Dike S."/>
            <person name="Dedhia N."/>
            <person name="Preston R."/>
            <person name="Balija V."/>
            <person name="McCombie W.R."/>
            <person name="Chow T."/>
            <person name="Chen H."/>
            <person name="Chung M."/>
            <person name="Chen C."/>
            <person name="Shaw J."/>
            <person name="Wu H."/>
            <person name="Hsiao K."/>
            <person name="Chao Y."/>
            <person name="Chu M."/>
            <person name="Cheng C."/>
            <person name="Hour A."/>
            <person name="Lee P."/>
            <person name="Lin S."/>
            <person name="Lin Y."/>
            <person name="Liou J."/>
            <person name="Liu S."/>
            <person name="Hsing Y."/>
            <person name="Raghuvanshi S."/>
            <person name="Mohanty A."/>
            <person name="Bharti A.K."/>
            <person name="Gaur A."/>
            <person name="Gupta V."/>
            <person name="Kumar D."/>
            <person name="Ravi V."/>
            <person name="Vij S."/>
            <person name="Kapur A."/>
            <person name="Khurana P."/>
            <person name="Khurana P."/>
            <person name="Khurana J.P."/>
            <person name="Tyagi A.K."/>
            <person name="Gaikwad K."/>
            <person name="Singh A."/>
            <person name="Dalal V."/>
            <person name="Srivastava S."/>
            <person name="Dixit A."/>
            <person name="Pal A.K."/>
            <person name="Ghazi I.A."/>
            <person name="Yadav M."/>
            <person name="Pandit A."/>
            <person name="Bhargava A."/>
            <person name="Sureshbabu K."/>
            <person name="Batra K."/>
            <person name="Sharma T.R."/>
            <person name="Mohapatra T."/>
            <person name="Singh N.K."/>
            <person name="Messing J."/>
            <person name="Nelson A.B."/>
            <person name="Fuks G."/>
            <person name="Kavchok S."/>
            <person name="Keizer G."/>
            <person name="Linton E."/>
            <person name="Llaca V."/>
            <person name="Song R."/>
            <person name="Tanyolac B."/>
            <person name="Young S."/>
            <person name="Ho-Il K."/>
            <person name="Hahn J.H."/>
            <person name="Sangsakoo G."/>
            <person name="Vanavichit A."/>
            <person name="de Mattos Luiz.A.T."/>
            <person name="Zimmer P.D."/>
            <person name="Malone G."/>
            <person name="Dellagostin O."/>
            <person name="de Oliveira A.C."/>
            <person name="Bevan M."/>
            <person name="Bancroft I."/>
            <person name="Minx P."/>
            <person name="Cordum H."/>
            <person name="Wilson R."/>
            <person name="Cheng Z."/>
            <person name="Jin W."/>
            <person name="Jiang J."/>
            <person name="Leong S.A."/>
            <person name="Iwama H."/>
            <person name="Gojobori T."/>
            <person name="Itoh T."/>
            <person name="Niimura Y."/>
            <person name="Fujii Y."/>
            <person name="Habara T."/>
            <person name="Sakai H."/>
            <person name="Sato Y."/>
            <person name="Wilson G."/>
            <person name="Kumar K."/>
            <person name="McCouch S."/>
            <person name="Juretic N."/>
            <person name="Hoen D."/>
            <person name="Wright S."/>
            <person name="Bruskiewich R."/>
            <person name="Bureau T."/>
            <person name="Miyao A."/>
            <person name="Hirochika H."/>
            <person name="Nishikawa T."/>
            <person name="Kadowaki K."/>
            <person name="Sugiura M."/>
            <person name="Burr B."/>
            <person name="Sasaki T."/>
        </authorList>
    </citation>
    <scope>NUCLEOTIDE SEQUENCE [LARGE SCALE GENOMIC DNA]</scope>
    <source>
        <strain evidence="3">cv. Nipponbare</strain>
    </source>
</reference>
<proteinExistence type="predicted"/>
<gene>
    <name evidence="2" type="primary">P0625E02.123</name>
</gene>
<accession>Q8H3Q3</accession>
<dbReference type="AlphaFoldDB" id="Q8H3Q3"/>
<evidence type="ECO:0000313" key="3">
    <source>
        <dbReference type="Proteomes" id="UP000000763"/>
    </source>
</evidence>
<name>Q8H3Q3_ORYSJ</name>
<dbReference type="Proteomes" id="UP000000763">
    <property type="component" value="Chromosome 7"/>
</dbReference>